<keyword evidence="2" id="KW-0472">Membrane</keyword>
<feature type="transmembrane region" description="Helical" evidence="2">
    <location>
        <begin position="6"/>
        <end position="28"/>
    </location>
</feature>
<evidence type="ECO:0000256" key="2">
    <source>
        <dbReference type="SAM" id="Phobius"/>
    </source>
</evidence>
<feature type="transmembrane region" description="Helical" evidence="2">
    <location>
        <begin position="144"/>
        <end position="165"/>
    </location>
</feature>
<gene>
    <name evidence="3" type="ORF">VC83_00613</name>
</gene>
<dbReference type="OrthoDB" id="3791566at2759"/>
<proteinExistence type="predicted"/>
<dbReference type="GeneID" id="36283707"/>
<keyword evidence="2" id="KW-1133">Transmembrane helix</keyword>
<organism evidence="3">
    <name type="scientific">Pseudogymnoascus destructans</name>
    <dbReference type="NCBI Taxonomy" id="655981"/>
    <lineage>
        <taxon>Eukaryota</taxon>
        <taxon>Fungi</taxon>
        <taxon>Dikarya</taxon>
        <taxon>Ascomycota</taxon>
        <taxon>Pezizomycotina</taxon>
        <taxon>Leotiomycetes</taxon>
        <taxon>Thelebolales</taxon>
        <taxon>Thelebolaceae</taxon>
        <taxon>Pseudogymnoascus</taxon>
    </lineage>
</organism>
<dbReference type="AlphaFoldDB" id="A0A177ANS1"/>
<evidence type="ECO:0000313" key="3">
    <source>
        <dbReference type="EMBL" id="OAF62991.1"/>
    </source>
</evidence>
<dbReference type="RefSeq" id="XP_024328261.1">
    <property type="nucleotide sequence ID" value="XM_024464301.1"/>
</dbReference>
<feature type="compositionally biased region" description="Basic and acidic residues" evidence="1">
    <location>
        <begin position="289"/>
        <end position="301"/>
    </location>
</feature>
<name>A0A177ANS1_9PEZI</name>
<feature type="compositionally biased region" description="Polar residues" evidence="1">
    <location>
        <begin position="272"/>
        <end position="288"/>
    </location>
</feature>
<dbReference type="VEuPathDB" id="FungiDB:GMDG_00654"/>
<dbReference type="eggNOG" id="ENOG502QV0S">
    <property type="taxonomic scope" value="Eukaryota"/>
</dbReference>
<feature type="transmembrane region" description="Helical" evidence="2">
    <location>
        <begin position="218"/>
        <end position="238"/>
    </location>
</feature>
<evidence type="ECO:0000256" key="1">
    <source>
        <dbReference type="SAM" id="MobiDB-lite"/>
    </source>
</evidence>
<dbReference type="Pfam" id="PF03596">
    <property type="entry name" value="Cad"/>
    <property type="match status" value="1"/>
</dbReference>
<accession>A0A177ANS1</accession>
<feature type="transmembrane region" description="Helical" evidence="2">
    <location>
        <begin position="73"/>
        <end position="93"/>
    </location>
</feature>
<evidence type="ECO:0008006" key="4">
    <source>
        <dbReference type="Google" id="ProtNLM"/>
    </source>
</evidence>
<reference evidence="3" key="1">
    <citation type="submission" date="2016-03" db="EMBL/GenBank/DDBJ databases">
        <title>Updated assembly of Pseudogymnoascus destructans, the fungus causing white-nose syndrome of bats.</title>
        <authorList>
            <person name="Palmer J.M."/>
            <person name="Drees K.P."/>
            <person name="Foster J.T."/>
            <person name="Lindner D.L."/>
        </authorList>
    </citation>
    <scope>NUCLEOTIDE SEQUENCE [LARGE SCALE GENOMIC DNA]</scope>
    <source>
        <strain evidence="3">20631-21</strain>
    </source>
</reference>
<dbReference type="InterPro" id="IPR004676">
    <property type="entry name" value="Cd-R_transporter"/>
</dbReference>
<dbReference type="EMBL" id="KV441386">
    <property type="protein sequence ID" value="OAF62991.1"/>
    <property type="molecule type" value="Genomic_DNA"/>
</dbReference>
<feature type="transmembrane region" description="Helical" evidence="2">
    <location>
        <begin position="48"/>
        <end position="67"/>
    </location>
</feature>
<sequence>MQFGSAIGTACLTFVLTNIDDAFVLVTFFAESSTSRNLTPLKITLGQYIGFTVIVVVSLIGFAVAVALPSEPIGFLGLLPILLGVWKLFDLLFPKKDDTEEEESESQCIAKSVFKVALITILNGGDNIGTYIPLFSQAKGAEVAVYVVLYYILLGIWCFIAFLIMKQRHIVRLAEKYASFIIPFLYLGLGIYIVVKSNCYPWSVKEIDDEFLGDPGKIVMGVVTAFLLLSIMGMMVWFKMRKMKTKTRNEEISLTENTPAVAKSENDGPADASNNYKEANNANTISTEQPRKDCEETETRSVEAGPNAEQLRSDNKVQPKATP</sequence>
<dbReference type="Proteomes" id="UP000077154">
    <property type="component" value="Unassembled WGS sequence"/>
</dbReference>
<protein>
    <recommendedName>
        <fullName evidence="4">Cadmium resistance transporter</fullName>
    </recommendedName>
</protein>
<feature type="transmembrane region" description="Helical" evidence="2">
    <location>
        <begin position="177"/>
        <end position="195"/>
    </location>
</feature>
<keyword evidence="2" id="KW-0812">Transmembrane</keyword>
<feature type="region of interest" description="Disordered" evidence="1">
    <location>
        <begin position="249"/>
        <end position="323"/>
    </location>
</feature>